<evidence type="ECO:0000313" key="1">
    <source>
        <dbReference type="EMBL" id="KAF6028241.1"/>
    </source>
</evidence>
<reference evidence="1" key="1">
    <citation type="submission" date="2020-06" db="EMBL/GenBank/DDBJ databases">
        <title>Draft genome of Bugula neritina, a colonial animal packing powerful symbionts and potential medicines.</title>
        <authorList>
            <person name="Rayko M."/>
        </authorList>
    </citation>
    <scope>NUCLEOTIDE SEQUENCE [LARGE SCALE GENOMIC DNA]</scope>
    <source>
        <strain evidence="1">Kwan_BN1</strain>
    </source>
</reference>
<keyword evidence="2" id="KW-1185">Reference proteome</keyword>
<evidence type="ECO:0000313" key="2">
    <source>
        <dbReference type="Proteomes" id="UP000593567"/>
    </source>
</evidence>
<comment type="caution">
    <text evidence="1">The sequence shown here is derived from an EMBL/GenBank/DDBJ whole genome shotgun (WGS) entry which is preliminary data.</text>
</comment>
<protein>
    <submittedName>
        <fullName evidence="1">Uncharacterized protein</fullName>
    </submittedName>
</protein>
<dbReference type="OrthoDB" id="203099at2759"/>
<name>A0A7J7JRE0_BUGNE</name>
<dbReference type="Proteomes" id="UP000593567">
    <property type="component" value="Unassembled WGS sequence"/>
</dbReference>
<accession>A0A7J7JRE0</accession>
<proteinExistence type="predicted"/>
<organism evidence="1 2">
    <name type="scientific">Bugula neritina</name>
    <name type="common">Brown bryozoan</name>
    <name type="synonym">Sertularia neritina</name>
    <dbReference type="NCBI Taxonomy" id="10212"/>
    <lineage>
        <taxon>Eukaryota</taxon>
        <taxon>Metazoa</taxon>
        <taxon>Spiralia</taxon>
        <taxon>Lophotrochozoa</taxon>
        <taxon>Bryozoa</taxon>
        <taxon>Gymnolaemata</taxon>
        <taxon>Cheilostomatida</taxon>
        <taxon>Flustrina</taxon>
        <taxon>Buguloidea</taxon>
        <taxon>Bugulidae</taxon>
        <taxon>Bugula</taxon>
    </lineage>
</organism>
<dbReference type="EMBL" id="VXIV02001972">
    <property type="protein sequence ID" value="KAF6028241.1"/>
    <property type="molecule type" value="Genomic_DNA"/>
</dbReference>
<gene>
    <name evidence="1" type="ORF">EB796_013445</name>
</gene>
<dbReference type="AlphaFoldDB" id="A0A7J7JRE0"/>
<sequence length="67" mass="7904">MHINVMTTMRNYTRTQSQKETLLHKAIQLEDDIANQNSSNRYYKRSTGEYNGYLKLLYSQDWNGGGR</sequence>